<dbReference type="InterPro" id="IPR002583">
    <property type="entry name" value="Ribosomal_bS20"/>
</dbReference>
<comment type="similarity">
    <text evidence="1">Belongs to the bacterial ribosomal protein bS20 family.</text>
</comment>
<organism evidence="6">
    <name type="scientific">bioreactor metagenome</name>
    <dbReference type="NCBI Taxonomy" id="1076179"/>
    <lineage>
        <taxon>unclassified sequences</taxon>
        <taxon>metagenomes</taxon>
        <taxon>ecological metagenomes</taxon>
    </lineage>
</organism>
<dbReference type="GO" id="GO:0003735">
    <property type="term" value="F:structural constituent of ribosome"/>
    <property type="evidence" value="ECO:0007669"/>
    <property type="project" value="InterPro"/>
</dbReference>
<dbReference type="PANTHER" id="PTHR33398:SF1">
    <property type="entry name" value="SMALL RIBOSOMAL SUBUNIT PROTEIN BS20C"/>
    <property type="match status" value="1"/>
</dbReference>
<sequence length="86" mass="9251">MANIKSQKKRAITNLKRNVAKAGEKTALKTAIKDVLAAVAAKDKETATTALNKANSLLDKAITSHIKHDNYVARQKARLAKAVNAI</sequence>
<evidence type="ECO:0000313" key="6">
    <source>
        <dbReference type="EMBL" id="MPN43304.1"/>
    </source>
</evidence>
<evidence type="ECO:0000256" key="4">
    <source>
        <dbReference type="ARBA" id="ARBA00022980"/>
    </source>
</evidence>
<proteinExistence type="inferred from homology"/>
<protein>
    <submittedName>
        <fullName evidence="6">30S ribosomal protein S20</fullName>
    </submittedName>
</protein>
<comment type="caution">
    <text evidence="6">The sequence shown here is derived from an EMBL/GenBank/DDBJ whole genome shotgun (WGS) entry which is preliminary data.</text>
</comment>
<dbReference type="HAMAP" id="MF_00500">
    <property type="entry name" value="Ribosomal_bS20"/>
    <property type="match status" value="1"/>
</dbReference>
<reference evidence="6" key="1">
    <citation type="submission" date="2019-08" db="EMBL/GenBank/DDBJ databases">
        <authorList>
            <person name="Kucharzyk K."/>
            <person name="Murdoch R.W."/>
            <person name="Higgins S."/>
            <person name="Loffler F."/>
        </authorList>
    </citation>
    <scope>NUCLEOTIDE SEQUENCE</scope>
</reference>
<dbReference type="NCBIfam" id="TIGR00029">
    <property type="entry name" value="S20"/>
    <property type="match status" value="1"/>
</dbReference>
<dbReference type="GO" id="GO:0015935">
    <property type="term" value="C:small ribosomal subunit"/>
    <property type="evidence" value="ECO:0007669"/>
    <property type="project" value="TreeGrafter"/>
</dbReference>
<dbReference type="EMBL" id="VSSQ01101620">
    <property type="protein sequence ID" value="MPN43304.1"/>
    <property type="molecule type" value="Genomic_DNA"/>
</dbReference>
<evidence type="ECO:0000256" key="5">
    <source>
        <dbReference type="ARBA" id="ARBA00023274"/>
    </source>
</evidence>
<gene>
    <name evidence="6" type="primary">rpsT_44</name>
    <name evidence="6" type="ORF">SDC9_190863</name>
</gene>
<accession>A0A645I4F4</accession>
<dbReference type="Gene3D" id="1.20.58.110">
    <property type="entry name" value="Ribosomal protein S20"/>
    <property type="match status" value="1"/>
</dbReference>
<dbReference type="AlphaFoldDB" id="A0A645I4F4"/>
<keyword evidence="2" id="KW-0699">rRNA-binding</keyword>
<name>A0A645I4F4_9ZZZZ</name>
<dbReference type="GO" id="GO:0006412">
    <property type="term" value="P:translation"/>
    <property type="evidence" value="ECO:0007669"/>
    <property type="project" value="InterPro"/>
</dbReference>
<dbReference type="PANTHER" id="PTHR33398">
    <property type="entry name" value="30S RIBOSOMAL PROTEIN S20"/>
    <property type="match status" value="1"/>
</dbReference>
<dbReference type="GO" id="GO:0070181">
    <property type="term" value="F:small ribosomal subunit rRNA binding"/>
    <property type="evidence" value="ECO:0007669"/>
    <property type="project" value="TreeGrafter"/>
</dbReference>
<evidence type="ECO:0000256" key="3">
    <source>
        <dbReference type="ARBA" id="ARBA00022884"/>
    </source>
</evidence>
<evidence type="ECO:0000256" key="2">
    <source>
        <dbReference type="ARBA" id="ARBA00022730"/>
    </source>
</evidence>
<dbReference type="SUPFAM" id="SSF46992">
    <property type="entry name" value="Ribosomal protein S20"/>
    <property type="match status" value="1"/>
</dbReference>
<keyword evidence="3" id="KW-0694">RNA-binding</keyword>
<keyword evidence="4 6" id="KW-0689">Ribosomal protein</keyword>
<dbReference type="InterPro" id="IPR036510">
    <property type="entry name" value="Ribosomal_bS20_sf"/>
</dbReference>
<dbReference type="Pfam" id="PF01649">
    <property type="entry name" value="Ribosomal_S20p"/>
    <property type="match status" value="1"/>
</dbReference>
<evidence type="ECO:0000256" key="1">
    <source>
        <dbReference type="ARBA" id="ARBA00007634"/>
    </source>
</evidence>
<keyword evidence="5" id="KW-0687">Ribonucleoprotein</keyword>